<dbReference type="InterPro" id="IPR012816">
    <property type="entry name" value="NADAR"/>
</dbReference>
<organism evidence="3 4">
    <name type="scientific">Jaapia argillacea MUCL 33604</name>
    <dbReference type="NCBI Taxonomy" id="933084"/>
    <lineage>
        <taxon>Eukaryota</taxon>
        <taxon>Fungi</taxon>
        <taxon>Dikarya</taxon>
        <taxon>Basidiomycota</taxon>
        <taxon>Agaricomycotina</taxon>
        <taxon>Agaricomycetes</taxon>
        <taxon>Agaricomycetidae</taxon>
        <taxon>Jaapiales</taxon>
        <taxon>Jaapiaceae</taxon>
        <taxon>Jaapia</taxon>
    </lineage>
</organism>
<reference evidence="4" key="1">
    <citation type="journal article" date="2014" name="Proc. Natl. Acad. Sci. U.S.A.">
        <title>Extensive sampling of basidiomycete genomes demonstrates inadequacy of the white-rot/brown-rot paradigm for wood decay fungi.</title>
        <authorList>
            <person name="Riley R."/>
            <person name="Salamov A.A."/>
            <person name="Brown D.W."/>
            <person name="Nagy L.G."/>
            <person name="Floudas D."/>
            <person name="Held B.W."/>
            <person name="Levasseur A."/>
            <person name="Lombard V."/>
            <person name="Morin E."/>
            <person name="Otillar R."/>
            <person name="Lindquist E.A."/>
            <person name="Sun H."/>
            <person name="LaButti K.M."/>
            <person name="Schmutz J."/>
            <person name="Jabbour D."/>
            <person name="Luo H."/>
            <person name="Baker S.E."/>
            <person name="Pisabarro A.G."/>
            <person name="Walton J.D."/>
            <person name="Blanchette R.A."/>
            <person name="Henrissat B."/>
            <person name="Martin F."/>
            <person name="Cullen D."/>
            <person name="Hibbett D.S."/>
            <person name="Grigoriev I.V."/>
        </authorList>
    </citation>
    <scope>NUCLEOTIDE SEQUENCE [LARGE SCALE GENOMIC DNA]</scope>
    <source>
        <strain evidence="4">MUCL 33604</strain>
    </source>
</reference>
<feature type="compositionally biased region" description="Pro residues" evidence="1">
    <location>
        <begin position="95"/>
        <end position="105"/>
    </location>
</feature>
<name>A0A067PCY0_9AGAM</name>
<dbReference type="Proteomes" id="UP000027265">
    <property type="component" value="Unassembled WGS sequence"/>
</dbReference>
<proteinExistence type="predicted"/>
<dbReference type="Pfam" id="PF08719">
    <property type="entry name" value="NADAR"/>
    <property type="match status" value="1"/>
</dbReference>
<dbReference type="HOGENOM" id="CLU_918499_0_0_1"/>
<dbReference type="CDD" id="cd15457">
    <property type="entry name" value="NADAR"/>
    <property type="match status" value="1"/>
</dbReference>
<evidence type="ECO:0000313" key="3">
    <source>
        <dbReference type="EMBL" id="KDQ52773.1"/>
    </source>
</evidence>
<evidence type="ECO:0000313" key="4">
    <source>
        <dbReference type="Proteomes" id="UP000027265"/>
    </source>
</evidence>
<dbReference type="SUPFAM" id="SSF143990">
    <property type="entry name" value="YbiA-like"/>
    <property type="match status" value="1"/>
</dbReference>
<dbReference type="AlphaFoldDB" id="A0A067PCY0"/>
<feature type="compositionally biased region" description="Polar residues" evidence="1">
    <location>
        <begin position="62"/>
        <end position="82"/>
    </location>
</feature>
<dbReference type="InterPro" id="IPR037238">
    <property type="entry name" value="YbiA-like_sf"/>
</dbReference>
<dbReference type="OrthoDB" id="206452at2759"/>
<dbReference type="NCBIfam" id="TIGR02464">
    <property type="entry name" value="ribofla_fusion"/>
    <property type="match status" value="1"/>
</dbReference>
<evidence type="ECO:0000256" key="1">
    <source>
        <dbReference type="SAM" id="MobiDB-lite"/>
    </source>
</evidence>
<protein>
    <recommendedName>
        <fullName evidence="2">NADAR domain-containing protein</fullName>
    </recommendedName>
</protein>
<dbReference type="InParanoid" id="A0A067PCY0"/>
<evidence type="ECO:0000259" key="2">
    <source>
        <dbReference type="Pfam" id="PF08719"/>
    </source>
</evidence>
<feature type="domain" description="NADAR" evidence="2">
    <location>
        <begin position="160"/>
        <end position="301"/>
    </location>
</feature>
<accession>A0A067PCY0</accession>
<dbReference type="STRING" id="933084.A0A067PCY0"/>
<gene>
    <name evidence="3" type="ORF">JAAARDRAFT_210423</name>
</gene>
<feature type="region of interest" description="Disordered" evidence="1">
    <location>
        <begin position="62"/>
        <end position="147"/>
    </location>
</feature>
<keyword evidence="4" id="KW-1185">Reference proteome</keyword>
<dbReference type="Gene3D" id="1.10.357.40">
    <property type="entry name" value="YbiA-like"/>
    <property type="match status" value="1"/>
</dbReference>
<sequence length="303" mass="33669">MFFPAHPEKLRPCGPPIGPTMATPFLTPNMLTASTPHQRYPLVPYSPYAAFGMPAQSSPWAGYDQTQNMSPPAEQQTSSGDRWTSRWGGASFQSAPPPQVPPPLYPQQSPTYSHPSPSYGPTPSIPNLGTTPYPTPAPPLVPSTSHGFSQGNVGGHTIHFYDRGKPYYEFTNFSPHAVNYGGKNYPTSEHLFQAFKFMDTRPDIAENIRRCRGPREALKVATDNRPHQRHDWQSVNIRTMDLVLYHKFTQHPSLKASLLGTGSAQLIEDSPHDNFWGCGPPPRTGRNELGIALMRLRDHLRTS</sequence>
<dbReference type="EMBL" id="KL197738">
    <property type="protein sequence ID" value="KDQ52773.1"/>
    <property type="molecule type" value="Genomic_DNA"/>
</dbReference>